<feature type="region of interest" description="Disordered" evidence="1">
    <location>
        <begin position="226"/>
        <end position="250"/>
    </location>
</feature>
<sequence length="250" mass="26609">MPSEHLMAHRQTLQAMGLTLYVARYPLPGAATSLGFEESPASVGAGAAPLRQGIESAHHGTDGEALDRSAQEPPDAQALQASVTAPSLLDAASLNVAPVKPTPRPRQATAVDAPALAPFTLAAVALGGRLWLEELPDGVLGRDQVQLVRAICHALGWPLEPLTINQFTWPMHRNPQFDQSADAAKAALSAFVGRQMEAGQCSQLMLLGSEARDRLGDMPPGTPVLCTHSTRDMLGNPQLKRDAWRDLRGQ</sequence>
<evidence type="ECO:0000313" key="2">
    <source>
        <dbReference type="EMBL" id="TCO75974.1"/>
    </source>
</evidence>
<organism evidence="2 3">
    <name type="scientific">Chromatocurvus halotolerans</name>
    <dbReference type="NCBI Taxonomy" id="1132028"/>
    <lineage>
        <taxon>Bacteria</taxon>
        <taxon>Pseudomonadati</taxon>
        <taxon>Pseudomonadota</taxon>
        <taxon>Gammaproteobacteria</taxon>
        <taxon>Cellvibrionales</taxon>
        <taxon>Halieaceae</taxon>
        <taxon>Chromatocurvus</taxon>
    </lineage>
</organism>
<dbReference type="EMBL" id="SLWX01000006">
    <property type="protein sequence ID" value="TCO75974.1"/>
    <property type="molecule type" value="Genomic_DNA"/>
</dbReference>
<evidence type="ECO:0008006" key="4">
    <source>
        <dbReference type="Google" id="ProtNLM"/>
    </source>
</evidence>
<proteinExistence type="predicted"/>
<feature type="compositionally biased region" description="Basic and acidic residues" evidence="1">
    <location>
        <begin position="58"/>
        <end position="70"/>
    </location>
</feature>
<protein>
    <recommendedName>
        <fullName evidence="4">Uracil DNA glycosylase superfamily protein</fullName>
    </recommendedName>
</protein>
<reference evidence="2 3" key="1">
    <citation type="submission" date="2019-03" db="EMBL/GenBank/DDBJ databases">
        <title>Genomic Encyclopedia of Type Strains, Phase IV (KMG-IV): sequencing the most valuable type-strain genomes for metagenomic binning, comparative biology and taxonomic classification.</title>
        <authorList>
            <person name="Goeker M."/>
        </authorList>
    </citation>
    <scope>NUCLEOTIDE SEQUENCE [LARGE SCALE GENOMIC DNA]</scope>
    <source>
        <strain evidence="2 3">DSM 23344</strain>
    </source>
</reference>
<feature type="region of interest" description="Disordered" evidence="1">
    <location>
        <begin position="58"/>
        <end position="79"/>
    </location>
</feature>
<dbReference type="Proteomes" id="UP000294980">
    <property type="component" value="Unassembled WGS sequence"/>
</dbReference>
<dbReference type="AlphaFoldDB" id="A0A4R2KQS2"/>
<gene>
    <name evidence="2" type="ORF">EV688_106165</name>
</gene>
<comment type="caution">
    <text evidence="2">The sequence shown here is derived from an EMBL/GenBank/DDBJ whole genome shotgun (WGS) entry which is preliminary data.</text>
</comment>
<accession>A0A4R2KQS2</accession>
<feature type="compositionally biased region" description="Basic and acidic residues" evidence="1">
    <location>
        <begin position="239"/>
        <end position="250"/>
    </location>
</feature>
<evidence type="ECO:0000256" key="1">
    <source>
        <dbReference type="SAM" id="MobiDB-lite"/>
    </source>
</evidence>
<keyword evidence="3" id="KW-1185">Reference proteome</keyword>
<dbReference type="RefSeq" id="WP_117315825.1">
    <property type="nucleotide sequence ID" value="NZ_QQSW01000005.1"/>
</dbReference>
<name>A0A4R2KQS2_9GAMM</name>
<evidence type="ECO:0000313" key="3">
    <source>
        <dbReference type="Proteomes" id="UP000294980"/>
    </source>
</evidence>